<dbReference type="Proteomes" id="UP000290244">
    <property type="component" value="Chromosome"/>
</dbReference>
<comment type="similarity">
    <text evidence="3">Belongs to the Nudix hydrolase family. NudC subfamily.</text>
</comment>
<dbReference type="PROSITE" id="PS00893">
    <property type="entry name" value="NUDIX_BOX"/>
    <property type="match status" value="1"/>
</dbReference>
<dbReference type="InterPro" id="IPR000086">
    <property type="entry name" value="NUDIX_hydrolase_dom"/>
</dbReference>
<evidence type="ECO:0000256" key="2">
    <source>
        <dbReference type="ARBA" id="ARBA00001947"/>
    </source>
</evidence>
<dbReference type="GO" id="GO:0006742">
    <property type="term" value="P:NADP+ catabolic process"/>
    <property type="evidence" value="ECO:0007669"/>
    <property type="project" value="TreeGrafter"/>
</dbReference>
<evidence type="ECO:0000256" key="7">
    <source>
        <dbReference type="ARBA" id="ARBA00022842"/>
    </source>
</evidence>
<comment type="cofactor">
    <cofactor evidence="1">
        <name>Mg(2+)</name>
        <dbReference type="ChEBI" id="CHEBI:18420"/>
    </cofactor>
</comment>
<dbReference type="PANTHER" id="PTHR42904:SF6">
    <property type="entry name" value="NAD-CAPPED RNA HYDROLASE NUDT12"/>
    <property type="match status" value="1"/>
</dbReference>
<dbReference type="NCBIfam" id="NF001299">
    <property type="entry name" value="PRK00241.1"/>
    <property type="match status" value="1"/>
</dbReference>
<evidence type="ECO:0000256" key="6">
    <source>
        <dbReference type="ARBA" id="ARBA00022801"/>
    </source>
</evidence>
<feature type="domain" description="Nudix hydrolase" evidence="10">
    <location>
        <begin position="161"/>
        <end position="289"/>
    </location>
</feature>
<comment type="catalytic activity">
    <reaction evidence="9">
        <text>a 5'-end NAD(+)-phospho-ribonucleoside in mRNA + H2O = a 5'-end phospho-adenosine-phospho-ribonucleoside in mRNA + beta-nicotinamide D-ribonucleotide + 2 H(+)</text>
        <dbReference type="Rhea" id="RHEA:60876"/>
        <dbReference type="Rhea" id="RHEA-COMP:15698"/>
        <dbReference type="Rhea" id="RHEA-COMP:15719"/>
        <dbReference type="ChEBI" id="CHEBI:14649"/>
        <dbReference type="ChEBI" id="CHEBI:15377"/>
        <dbReference type="ChEBI" id="CHEBI:15378"/>
        <dbReference type="ChEBI" id="CHEBI:144029"/>
        <dbReference type="ChEBI" id="CHEBI:144051"/>
    </reaction>
    <physiologicalReaction direction="left-to-right" evidence="9">
        <dbReference type="Rhea" id="RHEA:60877"/>
    </physiologicalReaction>
</comment>
<dbReference type="InterPro" id="IPR015375">
    <property type="entry name" value="NADH_PPase-like_N"/>
</dbReference>
<dbReference type="Gene3D" id="3.90.79.20">
    <property type="match status" value="1"/>
</dbReference>
<dbReference type="GO" id="GO:0110153">
    <property type="term" value="F:RNA NAD-cap (NMN-forming) hydrolase activity"/>
    <property type="evidence" value="ECO:0007669"/>
    <property type="project" value="RHEA"/>
</dbReference>
<name>A0A4P6P7B0_9GAMM</name>
<reference evidence="11 12" key="1">
    <citation type="submission" date="2018-12" db="EMBL/GenBank/DDBJ databases">
        <title>Complete genome of Litorilituus sediminis.</title>
        <authorList>
            <person name="Liu A."/>
            <person name="Rong J."/>
        </authorList>
    </citation>
    <scope>NUCLEOTIDE SEQUENCE [LARGE SCALE GENOMIC DNA]</scope>
    <source>
        <strain evidence="11 12">JCM 17549</strain>
    </source>
</reference>
<proteinExistence type="inferred from homology"/>
<evidence type="ECO:0000256" key="5">
    <source>
        <dbReference type="ARBA" id="ARBA00022723"/>
    </source>
</evidence>
<comment type="cofactor">
    <cofactor evidence="2">
        <name>Zn(2+)</name>
        <dbReference type="ChEBI" id="CHEBI:29105"/>
    </cofactor>
</comment>
<keyword evidence="7" id="KW-0460">Magnesium</keyword>
<evidence type="ECO:0000256" key="8">
    <source>
        <dbReference type="ARBA" id="ARBA00023027"/>
    </source>
</evidence>
<gene>
    <name evidence="11" type="ORF">EMK97_18270</name>
</gene>
<dbReference type="Gene3D" id="3.90.79.10">
    <property type="entry name" value="Nucleoside Triphosphate Pyrophosphohydrolase"/>
    <property type="match status" value="1"/>
</dbReference>
<dbReference type="GO" id="GO:0046872">
    <property type="term" value="F:metal ion binding"/>
    <property type="evidence" value="ECO:0007669"/>
    <property type="project" value="UniProtKB-KW"/>
</dbReference>
<keyword evidence="5" id="KW-0479">Metal-binding</keyword>
<dbReference type="GO" id="GO:0019677">
    <property type="term" value="P:NAD+ catabolic process"/>
    <property type="evidence" value="ECO:0007669"/>
    <property type="project" value="TreeGrafter"/>
</dbReference>
<sequence>MSFAYSQLPLDRCSNERKSITWLKNEFAKASVKICVINDGQCLFELAALKPLFLTKEQLPSLQLAQCAFLGKDEQNAYFAIDLNKLRFSCQEHILTIGQWQSLRQATAAICAFDATILALAKGLVHWHKSHQYCGLCGNISRAVEAGHARKCTECRNLTFPRTDPAVIMLVERLFADGVPRCLLARQASWPDGVYSTLAGFVDPGETLEMAVIREVEEETNIIAKNPEYVASQPWPFPASIMLGFVAEAVTEDIDTSQDSLEQAHWFSREQLQVFEVNRSVIASEGEQNLPQDNAQLGQFKMSSSDSISSYLIRAWLNKEIGKY</sequence>
<dbReference type="InterPro" id="IPR049734">
    <property type="entry name" value="NudC-like_C"/>
</dbReference>
<accession>A0A4P6P7B0</accession>
<dbReference type="InterPro" id="IPR020084">
    <property type="entry name" value="NUDIX_hydrolase_CS"/>
</dbReference>
<evidence type="ECO:0000256" key="1">
    <source>
        <dbReference type="ARBA" id="ARBA00001946"/>
    </source>
</evidence>
<dbReference type="InterPro" id="IPR015797">
    <property type="entry name" value="NUDIX_hydrolase-like_dom_sf"/>
</dbReference>
<dbReference type="PROSITE" id="PS51462">
    <property type="entry name" value="NUDIX"/>
    <property type="match status" value="1"/>
</dbReference>
<keyword evidence="12" id="KW-1185">Reference proteome</keyword>
<dbReference type="RefSeq" id="WP_130604202.1">
    <property type="nucleotide sequence ID" value="NZ_CP034759.1"/>
</dbReference>
<evidence type="ECO:0000256" key="4">
    <source>
        <dbReference type="ARBA" id="ARBA00012381"/>
    </source>
</evidence>
<dbReference type="PANTHER" id="PTHR42904">
    <property type="entry name" value="NUDIX HYDROLASE, NUDC SUBFAMILY"/>
    <property type="match status" value="1"/>
</dbReference>
<dbReference type="GO" id="GO:0035529">
    <property type="term" value="F:NADH pyrophosphatase activity"/>
    <property type="evidence" value="ECO:0007669"/>
    <property type="project" value="TreeGrafter"/>
</dbReference>
<evidence type="ECO:0000256" key="9">
    <source>
        <dbReference type="ARBA" id="ARBA00023679"/>
    </source>
</evidence>
<keyword evidence="6 11" id="KW-0378">Hydrolase</keyword>
<keyword evidence="8" id="KW-0520">NAD</keyword>
<dbReference type="EMBL" id="CP034759">
    <property type="protein sequence ID" value="QBG37541.1"/>
    <property type="molecule type" value="Genomic_DNA"/>
</dbReference>
<dbReference type="CDD" id="cd03429">
    <property type="entry name" value="NUDIX_NADH_pyrophosphatase_Nudt13"/>
    <property type="match status" value="1"/>
</dbReference>
<protein>
    <recommendedName>
        <fullName evidence="4">NAD(+) diphosphatase</fullName>
        <ecNumber evidence="4">3.6.1.22</ecNumber>
    </recommendedName>
</protein>
<dbReference type="Pfam" id="PF00293">
    <property type="entry name" value="NUDIX"/>
    <property type="match status" value="1"/>
</dbReference>
<evidence type="ECO:0000256" key="3">
    <source>
        <dbReference type="ARBA" id="ARBA00009595"/>
    </source>
</evidence>
<dbReference type="InterPro" id="IPR050241">
    <property type="entry name" value="NAD-cap_RNA_hydrolase_NudC"/>
</dbReference>
<dbReference type="EC" id="3.6.1.22" evidence="4"/>
<dbReference type="Pfam" id="PF09297">
    <property type="entry name" value="Zn_ribbon_NUD"/>
    <property type="match status" value="1"/>
</dbReference>
<evidence type="ECO:0000259" key="10">
    <source>
        <dbReference type="PROSITE" id="PS51462"/>
    </source>
</evidence>
<dbReference type="AlphaFoldDB" id="A0A4P6P7B0"/>
<evidence type="ECO:0000313" key="11">
    <source>
        <dbReference type="EMBL" id="QBG37541.1"/>
    </source>
</evidence>
<dbReference type="GO" id="GO:0005829">
    <property type="term" value="C:cytosol"/>
    <property type="evidence" value="ECO:0007669"/>
    <property type="project" value="TreeGrafter"/>
</dbReference>
<dbReference type="InterPro" id="IPR015376">
    <property type="entry name" value="Znr_NADH_PPase"/>
</dbReference>
<dbReference type="OrthoDB" id="9791656at2"/>
<evidence type="ECO:0000313" key="12">
    <source>
        <dbReference type="Proteomes" id="UP000290244"/>
    </source>
</evidence>
<dbReference type="KEGG" id="lsd:EMK97_18270"/>
<dbReference type="SUPFAM" id="SSF55811">
    <property type="entry name" value="Nudix"/>
    <property type="match status" value="1"/>
</dbReference>
<dbReference type="Pfam" id="PF09296">
    <property type="entry name" value="NUDIX-like"/>
    <property type="match status" value="1"/>
</dbReference>
<organism evidence="11 12">
    <name type="scientific">Litorilituus sediminis</name>
    <dbReference type="NCBI Taxonomy" id="718192"/>
    <lineage>
        <taxon>Bacteria</taxon>
        <taxon>Pseudomonadati</taxon>
        <taxon>Pseudomonadota</taxon>
        <taxon>Gammaproteobacteria</taxon>
        <taxon>Alteromonadales</taxon>
        <taxon>Colwelliaceae</taxon>
        <taxon>Litorilituus</taxon>
    </lineage>
</organism>